<dbReference type="PANTHER" id="PTHR11562">
    <property type="entry name" value="CATION EFFLUX PROTEIN/ ZINC TRANSPORTER"/>
    <property type="match status" value="1"/>
</dbReference>
<feature type="transmembrane region" description="Helical" evidence="6">
    <location>
        <begin position="177"/>
        <end position="196"/>
    </location>
</feature>
<dbReference type="InterPro" id="IPR050681">
    <property type="entry name" value="CDF/SLC30A"/>
</dbReference>
<feature type="transmembrane region" description="Helical" evidence="6">
    <location>
        <begin position="85"/>
        <end position="103"/>
    </location>
</feature>
<feature type="domain" description="Cation efflux protein transmembrane" evidence="7">
    <location>
        <begin position="22"/>
        <end position="199"/>
    </location>
</feature>
<gene>
    <name evidence="8" type="ORF">ACFQDM_09315</name>
</gene>
<dbReference type="SUPFAM" id="SSF161111">
    <property type="entry name" value="Cation efflux protein transmembrane domain-like"/>
    <property type="match status" value="1"/>
</dbReference>
<feature type="transmembrane region" description="Helical" evidence="6">
    <location>
        <begin position="109"/>
        <end position="131"/>
    </location>
</feature>
<keyword evidence="4 6" id="KW-1133">Transmembrane helix</keyword>
<evidence type="ECO:0000256" key="2">
    <source>
        <dbReference type="ARBA" id="ARBA00022692"/>
    </source>
</evidence>
<dbReference type="RefSeq" id="WP_273280359.1">
    <property type="nucleotide sequence ID" value="NZ_JBHSSW010000009.1"/>
</dbReference>
<comment type="subcellular location">
    <subcellularLocation>
        <location evidence="1">Membrane</location>
        <topology evidence="1">Multi-pass membrane protein</topology>
    </subcellularLocation>
</comment>
<dbReference type="Gene3D" id="1.20.1510.10">
    <property type="entry name" value="Cation efflux protein transmembrane domain"/>
    <property type="match status" value="1"/>
</dbReference>
<sequence length="214" mass="22175">MSECCGQKSFDGTSRAYRRALVAVTAINAIMFVTELSAGYVANSQALKADALDFGGDAATYTISLAVIGMSVSVRSIASLLKAGLLAIIASFILISTLVRVFADQAPEAMTMSVIGVLALAANLSSVLILLQWRSGDSNVRSVWLCSRNDAIGNVAVIVAGGLVALTGSFWPDLLVAFALAGLFLKSSLAISSQALSELAGARRRNVSEAKAPS</sequence>
<keyword evidence="3" id="KW-0813">Transport</keyword>
<keyword evidence="3" id="KW-0864">Zinc transport</keyword>
<keyword evidence="3" id="KW-0406">Ion transport</keyword>
<evidence type="ECO:0000256" key="3">
    <source>
        <dbReference type="ARBA" id="ARBA00022906"/>
    </source>
</evidence>
<evidence type="ECO:0000259" key="7">
    <source>
        <dbReference type="Pfam" id="PF01545"/>
    </source>
</evidence>
<evidence type="ECO:0000256" key="1">
    <source>
        <dbReference type="ARBA" id="ARBA00004141"/>
    </source>
</evidence>
<keyword evidence="5 6" id="KW-0472">Membrane</keyword>
<evidence type="ECO:0000313" key="9">
    <source>
        <dbReference type="Proteomes" id="UP001596303"/>
    </source>
</evidence>
<dbReference type="InterPro" id="IPR058533">
    <property type="entry name" value="Cation_efflux_TM"/>
</dbReference>
<keyword evidence="9" id="KW-1185">Reference proteome</keyword>
<protein>
    <submittedName>
        <fullName evidence="8">Cation transporter</fullName>
    </submittedName>
</protein>
<evidence type="ECO:0000256" key="4">
    <source>
        <dbReference type="ARBA" id="ARBA00022989"/>
    </source>
</evidence>
<proteinExistence type="predicted"/>
<comment type="caution">
    <text evidence="8">The sequence shown here is derived from an EMBL/GenBank/DDBJ whole genome shotgun (WGS) entry which is preliminary data.</text>
</comment>
<evidence type="ECO:0000256" key="6">
    <source>
        <dbReference type="SAM" id="Phobius"/>
    </source>
</evidence>
<feature type="transmembrane region" description="Helical" evidence="6">
    <location>
        <begin position="20"/>
        <end position="38"/>
    </location>
</feature>
<dbReference type="EMBL" id="JBHSSW010000009">
    <property type="protein sequence ID" value="MFC6198277.1"/>
    <property type="molecule type" value="Genomic_DNA"/>
</dbReference>
<dbReference type="Proteomes" id="UP001596303">
    <property type="component" value="Unassembled WGS sequence"/>
</dbReference>
<name>A0ABW1SAI5_9PROT</name>
<feature type="transmembrane region" description="Helical" evidence="6">
    <location>
        <begin position="151"/>
        <end position="171"/>
    </location>
</feature>
<organism evidence="8 9">
    <name type="scientific">Ponticaulis profundi</name>
    <dbReference type="NCBI Taxonomy" id="2665222"/>
    <lineage>
        <taxon>Bacteria</taxon>
        <taxon>Pseudomonadati</taxon>
        <taxon>Pseudomonadota</taxon>
        <taxon>Alphaproteobacteria</taxon>
        <taxon>Hyphomonadales</taxon>
        <taxon>Hyphomonadaceae</taxon>
        <taxon>Ponticaulis</taxon>
    </lineage>
</organism>
<evidence type="ECO:0000256" key="5">
    <source>
        <dbReference type="ARBA" id="ARBA00023136"/>
    </source>
</evidence>
<evidence type="ECO:0000313" key="8">
    <source>
        <dbReference type="EMBL" id="MFC6198277.1"/>
    </source>
</evidence>
<keyword evidence="2 6" id="KW-0812">Transmembrane</keyword>
<dbReference type="InterPro" id="IPR027469">
    <property type="entry name" value="Cation_efflux_TMD_sf"/>
</dbReference>
<keyword evidence="3" id="KW-0862">Zinc</keyword>
<dbReference type="PANTHER" id="PTHR11562:SF17">
    <property type="entry name" value="RE54080P-RELATED"/>
    <property type="match status" value="1"/>
</dbReference>
<feature type="transmembrane region" description="Helical" evidence="6">
    <location>
        <begin position="58"/>
        <end position="78"/>
    </location>
</feature>
<dbReference type="Pfam" id="PF01545">
    <property type="entry name" value="Cation_efflux"/>
    <property type="match status" value="1"/>
</dbReference>
<accession>A0ABW1SAI5</accession>
<reference evidence="9" key="1">
    <citation type="journal article" date="2019" name="Int. J. Syst. Evol. Microbiol.">
        <title>The Global Catalogue of Microorganisms (GCM) 10K type strain sequencing project: providing services to taxonomists for standard genome sequencing and annotation.</title>
        <authorList>
            <consortium name="The Broad Institute Genomics Platform"/>
            <consortium name="The Broad Institute Genome Sequencing Center for Infectious Disease"/>
            <person name="Wu L."/>
            <person name="Ma J."/>
        </authorList>
    </citation>
    <scope>NUCLEOTIDE SEQUENCE [LARGE SCALE GENOMIC DNA]</scope>
    <source>
        <strain evidence="9">CGMCC-1.15741</strain>
    </source>
</reference>